<reference evidence="2" key="1">
    <citation type="journal article" date="2014" name="Nat. Commun.">
        <title>The emerging biofuel crop Camelina sativa retains a highly undifferentiated hexaploid genome structure.</title>
        <authorList>
            <person name="Kagale S."/>
            <person name="Koh C."/>
            <person name="Nixon J."/>
            <person name="Bollina V."/>
            <person name="Clarke W.E."/>
            <person name="Tuteja R."/>
            <person name="Spillane C."/>
            <person name="Robinson S.J."/>
            <person name="Links M.G."/>
            <person name="Clarke C."/>
            <person name="Higgins E.E."/>
            <person name="Huebert T."/>
            <person name="Sharpe A.G."/>
            <person name="Parkin I.A."/>
        </authorList>
    </citation>
    <scope>NUCLEOTIDE SEQUENCE [LARGE SCALE GENOMIC DNA]</scope>
    <source>
        <strain evidence="2">cv. DH55</strain>
    </source>
</reference>
<dbReference type="Pfam" id="PF22936">
    <property type="entry name" value="Pol_BBD"/>
    <property type="match status" value="1"/>
</dbReference>
<dbReference type="Proteomes" id="UP000694864">
    <property type="component" value="Chromosome 9"/>
</dbReference>
<sequence>MEHEDQIEKILGGLPDEYSRVVDKLEGRDRSPTLAEVYEKLLHHEVKLKSITMSSPSLPITVNAVNVHGPQSRGQSRYNHRQQKTSQQFQLRQHNSGLRGYQGRCQICGVYGHSARRCSHFQVAGGQITNTTPFSVPWHPRANMATATPWILDSGATHHLTTDLSNLSLQQPYNGGEEVTIAEGTGLPISHMGSTLLPTPSKPLTMNDVLYVPNIAKNLISVYRLCNANWVSMEFFLAYFQVKDLKTGVRLLQGRTKNELYEWPAQ</sequence>
<protein>
    <submittedName>
        <fullName evidence="3">Uncharacterized protein LOC104715332</fullName>
    </submittedName>
</protein>
<organism evidence="2 3">
    <name type="scientific">Camelina sativa</name>
    <name type="common">False flax</name>
    <name type="synonym">Myagrum sativum</name>
    <dbReference type="NCBI Taxonomy" id="90675"/>
    <lineage>
        <taxon>Eukaryota</taxon>
        <taxon>Viridiplantae</taxon>
        <taxon>Streptophyta</taxon>
        <taxon>Embryophyta</taxon>
        <taxon>Tracheophyta</taxon>
        <taxon>Spermatophyta</taxon>
        <taxon>Magnoliopsida</taxon>
        <taxon>eudicotyledons</taxon>
        <taxon>Gunneridae</taxon>
        <taxon>Pentapetalae</taxon>
        <taxon>rosids</taxon>
        <taxon>malvids</taxon>
        <taxon>Brassicales</taxon>
        <taxon>Brassicaceae</taxon>
        <taxon>Camelineae</taxon>
        <taxon>Camelina</taxon>
    </lineage>
</organism>
<proteinExistence type="predicted"/>
<dbReference type="PANTHER" id="PTHR47481">
    <property type="match status" value="1"/>
</dbReference>
<gene>
    <name evidence="3" type="primary">LOC104715332</name>
</gene>
<accession>A0ABM0TTC1</accession>
<name>A0ABM0TTC1_CAMSA</name>
<dbReference type="PANTHER" id="PTHR47481:SF22">
    <property type="entry name" value="RETROTRANSPOSON GAG DOMAIN-CONTAINING PROTEIN"/>
    <property type="match status" value="1"/>
</dbReference>
<dbReference type="SUPFAM" id="SSF57756">
    <property type="entry name" value="Retrovirus zinc finger-like domains"/>
    <property type="match status" value="1"/>
</dbReference>
<reference evidence="3" key="2">
    <citation type="submission" date="2025-08" db="UniProtKB">
        <authorList>
            <consortium name="RefSeq"/>
        </authorList>
    </citation>
    <scope>IDENTIFICATION</scope>
    <source>
        <tissue evidence="3">Leaf</tissue>
    </source>
</reference>
<feature type="domain" description="Retrovirus-related Pol polyprotein from transposon TNT 1-94-like beta-barrel" evidence="1">
    <location>
        <begin position="150"/>
        <end position="228"/>
    </location>
</feature>
<evidence type="ECO:0000313" key="2">
    <source>
        <dbReference type="Proteomes" id="UP000694864"/>
    </source>
</evidence>
<evidence type="ECO:0000313" key="3">
    <source>
        <dbReference type="RefSeq" id="XP_010431048.1"/>
    </source>
</evidence>
<keyword evidence="2" id="KW-1185">Reference proteome</keyword>
<dbReference type="GeneID" id="104715332"/>
<evidence type="ECO:0000259" key="1">
    <source>
        <dbReference type="Pfam" id="PF22936"/>
    </source>
</evidence>
<dbReference type="InterPro" id="IPR036875">
    <property type="entry name" value="Znf_CCHC_sf"/>
</dbReference>
<dbReference type="InterPro" id="IPR054722">
    <property type="entry name" value="PolX-like_BBD"/>
</dbReference>
<dbReference type="Pfam" id="PF14223">
    <property type="entry name" value="Retrotran_gag_2"/>
    <property type="match status" value="1"/>
</dbReference>
<dbReference type="RefSeq" id="XP_010431048.1">
    <property type="nucleotide sequence ID" value="XM_010432746.1"/>
</dbReference>